<dbReference type="Gene3D" id="1.10.150.130">
    <property type="match status" value="1"/>
</dbReference>
<dbReference type="InterPro" id="IPR044068">
    <property type="entry name" value="CB"/>
</dbReference>
<dbReference type="PANTHER" id="PTHR30629:SF2">
    <property type="entry name" value="PROPHAGE INTEGRASE INTS-RELATED"/>
    <property type="match status" value="1"/>
</dbReference>
<evidence type="ECO:0000313" key="8">
    <source>
        <dbReference type="EMBL" id="MFC4409443.1"/>
    </source>
</evidence>
<feature type="domain" description="Core-binding (CB)" evidence="7">
    <location>
        <begin position="72"/>
        <end position="160"/>
    </location>
</feature>
<evidence type="ECO:0000256" key="4">
    <source>
        <dbReference type="ARBA" id="ARBA00023172"/>
    </source>
</evidence>
<evidence type="ECO:0000256" key="1">
    <source>
        <dbReference type="ARBA" id="ARBA00008857"/>
    </source>
</evidence>
<dbReference type="InterPro" id="IPR013762">
    <property type="entry name" value="Integrase-like_cat_sf"/>
</dbReference>
<dbReference type="EMBL" id="JBHSEC010000002">
    <property type="protein sequence ID" value="MFC4409443.1"/>
    <property type="molecule type" value="Genomic_DNA"/>
</dbReference>
<evidence type="ECO:0000256" key="5">
    <source>
        <dbReference type="PROSITE-ProRule" id="PRU01248"/>
    </source>
</evidence>
<dbReference type="PROSITE" id="PS51900">
    <property type="entry name" value="CB"/>
    <property type="match status" value="1"/>
</dbReference>
<dbReference type="InterPro" id="IPR050808">
    <property type="entry name" value="Phage_Integrase"/>
</dbReference>
<name>A0ABV8X2C7_9LACT</name>
<proteinExistence type="inferred from homology"/>
<accession>A0ABV8X2C7</accession>
<feature type="domain" description="Tyr recombinase" evidence="6">
    <location>
        <begin position="185"/>
        <end position="386"/>
    </location>
</feature>
<evidence type="ECO:0000256" key="2">
    <source>
        <dbReference type="ARBA" id="ARBA00022908"/>
    </source>
</evidence>
<dbReference type="SUPFAM" id="SSF56349">
    <property type="entry name" value="DNA breaking-rejoining enzymes"/>
    <property type="match status" value="1"/>
</dbReference>
<dbReference type="Pfam" id="PF14659">
    <property type="entry name" value="Phage_int_SAM_3"/>
    <property type="match status" value="1"/>
</dbReference>
<dbReference type="PANTHER" id="PTHR30629">
    <property type="entry name" value="PROPHAGE INTEGRASE"/>
    <property type="match status" value="1"/>
</dbReference>
<comment type="caution">
    <text evidence="8">The sequence shown here is derived from an EMBL/GenBank/DDBJ whole genome shotgun (WGS) entry which is preliminary data.</text>
</comment>
<dbReference type="InterPro" id="IPR002104">
    <property type="entry name" value="Integrase_catalytic"/>
</dbReference>
<protein>
    <submittedName>
        <fullName evidence="8">Tyrosine-type recombinase/integrase</fullName>
    </submittedName>
</protein>
<gene>
    <name evidence="8" type="ORF">ACFOZY_03215</name>
</gene>
<dbReference type="Pfam" id="PF00589">
    <property type="entry name" value="Phage_integrase"/>
    <property type="match status" value="1"/>
</dbReference>
<dbReference type="CDD" id="cd01189">
    <property type="entry name" value="INT_ICEBs1_C_like"/>
    <property type="match status" value="1"/>
</dbReference>
<keyword evidence="4" id="KW-0233">DNA recombination</keyword>
<dbReference type="InterPro" id="IPR011010">
    <property type="entry name" value="DNA_brk_join_enz"/>
</dbReference>
<evidence type="ECO:0000259" key="7">
    <source>
        <dbReference type="PROSITE" id="PS51900"/>
    </source>
</evidence>
<keyword evidence="3 5" id="KW-0238">DNA-binding</keyword>
<dbReference type="PROSITE" id="PS51898">
    <property type="entry name" value="TYR_RECOMBINASE"/>
    <property type="match status" value="1"/>
</dbReference>
<organism evidence="8 9">
    <name type="scientific">Chungangia koreensis</name>
    <dbReference type="NCBI Taxonomy" id="752657"/>
    <lineage>
        <taxon>Bacteria</taxon>
        <taxon>Bacillati</taxon>
        <taxon>Bacillota</taxon>
        <taxon>Bacilli</taxon>
        <taxon>Lactobacillales</taxon>
        <taxon>Chungangia</taxon>
    </lineage>
</organism>
<dbReference type="InterPro" id="IPR004107">
    <property type="entry name" value="Integrase_SAM-like_N"/>
</dbReference>
<dbReference type="RefSeq" id="WP_378152183.1">
    <property type="nucleotide sequence ID" value="NZ_JBHSEC010000002.1"/>
</dbReference>
<dbReference type="Proteomes" id="UP001595817">
    <property type="component" value="Unassembled WGS sequence"/>
</dbReference>
<dbReference type="Gene3D" id="1.10.443.10">
    <property type="entry name" value="Intergrase catalytic core"/>
    <property type="match status" value="1"/>
</dbReference>
<evidence type="ECO:0000313" key="9">
    <source>
        <dbReference type="Proteomes" id="UP001595817"/>
    </source>
</evidence>
<keyword evidence="9" id="KW-1185">Reference proteome</keyword>
<keyword evidence="2" id="KW-0229">DNA integration</keyword>
<reference evidence="9" key="1">
    <citation type="journal article" date="2019" name="Int. J. Syst. Evol. Microbiol.">
        <title>The Global Catalogue of Microorganisms (GCM) 10K type strain sequencing project: providing services to taxonomists for standard genome sequencing and annotation.</title>
        <authorList>
            <consortium name="The Broad Institute Genomics Platform"/>
            <consortium name="The Broad Institute Genome Sequencing Center for Infectious Disease"/>
            <person name="Wu L."/>
            <person name="Ma J."/>
        </authorList>
    </citation>
    <scope>NUCLEOTIDE SEQUENCE [LARGE SCALE GENOMIC DNA]</scope>
    <source>
        <strain evidence="9">CCUG 59778</strain>
    </source>
</reference>
<evidence type="ECO:0000259" key="6">
    <source>
        <dbReference type="PROSITE" id="PS51898"/>
    </source>
</evidence>
<dbReference type="InterPro" id="IPR010998">
    <property type="entry name" value="Integrase_recombinase_N"/>
</dbReference>
<comment type="similarity">
    <text evidence="1">Belongs to the 'phage' integrase family.</text>
</comment>
<sequence>MANIQQRGEGSYFFTVYAGRGADGKYQRKTKTYTVDPTLKLSPKKLKEHVEHEYLKFKQEILSGSYVAPSKMTFATFVEQWKSKYADKELSDTAYLGHVNRLENHVLPVLAHYNMEQITSLLLLDLLSNLKRKDGKEGELSYYSKEDIYKTLKNVFKHAKMWNVIPTNPMEGVSKPKNKDKTTVKELNVYEPEEVAALLEAVQNEPIHWRIFVTLAIVAGIRRGENLGLEWSKVDFQNNQIEISQSIVKGKNGPIIKGPKSKASYRVVSLPQSVMEELKEYRIHWVKEKLKVGDLWVEEEREWLFCNLDGTHFYPDTPGNWWRKFTKRANVRYIKLHDMRHTSATLLIAQGIHAKVISERLGHANTNVTMGTYGHVLKSADRAAANTFEGLFKSKTQ</sequence>
<evidence type="ECO:0000256" key="3">
    <source>
        <dbReference type="ARBA" id="ARBA00023125"/>
    </source>
</evidence>